<name>A0AAD7GUC2_MYCRO</name>
<proteinExistence type="predicted"/>
<dbReference type="PROSITE" id="PS50280">
    <property type="entry name" value="SET"/>
    <property type="match status" value="1"/>
</dbReference>
<protein>
    <recommendedName>
        <fullName evidence="1">SET domain-containing protein</fullName>
    </recommendedName>
</protein>
<evidence type="ECO:0000313" key="2">
    <source>
        <dbReference type="EMBL" id="KAJ7705446.1"/>
    </source>
</evidence>
<keyword evidence="3" id="KW-1185">Reference proteome</keyword>
<dbReference type="InterPro" id="IPR001214">
    <property type="entry name" value="SET_dom"/>
</dbReference>
<evidence type="ECO:0000313" key="3">
    <source>
        <dbReference type="Proteomes" id="UP001221757"/>
    </source>
</evidence>
<evidence type="ECO:0000259" key="1">
    <source>
        <dbReference type="PROSITE" id="PS50280"/>
    </source>
</evidence>
<dbReference type="AlphaFoldDB" id="A0AAD7GUC2"/>
<feature type="domain" description="SET" evidence="1">
    <location>
        <begin position="73"/>
        <end position="150"/>
    </location>
</feature>
<dbReference type="SUPFAM" id="SSF82199">
    <property type="entry name" value="SET domain"/>
    <property type="match status" value="1"/>
</dbReference>
<reference evidence="2" key="1">
    <citation type="submission" date="2023-03" db="EMBL/GenBank/DDBJ databases">
        <title>Massive genome expansion in bonnet fungi (Mycena s.s.) driven by repeated elements and novel gene families across ecological guilds.</title>
        <authorList>
            <consortium name="Lawrence Berkeley National Laboratory"/>
            <person name="Harder C.B."/>
            <person name="Miyauchi S."/>
            <person name="Viragh M."/>
            <person name="Kuo A."/>
            <person name="Thoen E."/>
            <person name="Andreopoulos B."/>
            <person name="Lu D."/>
            <person name="Skrede I."/>
            <person name="Drula E."/>
            <person name="Henrissat B."/>
            <person name="Morin E."/>
            <person name="Kohler A."/>
            <person name="Barry K."/>
            <person name="LaButti K."/>
            <person name="Morin E."/>
            <person name="Salamov A."/>
            <person name="Lipzen A."/>
            <person name="Mereny Z."/>
            <person name="Hegedus B."/>
            <person name="Baldrian P."/>
            <person name="Stursova M."/>
            <person name="Weitz H."/>
            <person name="Taylor A."/>
            <person name="Grigoriev I.V."/>
            <person name="Nagy L.G."/>
            <person name="Martin F."/>
            <person name="Kauserud H."/>
        </authorList>
    </citation>
    <scope>NUCLEOTIDE SEQUENCE</scope>
    <source>
        <strain evidence="2">CBHHK067</strain>
    </source>
</reference>
<sequence length="162" mass="17560">MEAEDTLLPAHLATMLDVSYDNPTLKERLAPLFEAQNSGKLTPGAVRAANATWEAFAEGSVAPADFLRAPIGAPYCVEKIPGKGRGMVASRDLSAGETVLMENPSVERPGVLRLAEGSDSYRRFNIEAFKMEFTVIAPVKEGEELTISYNHMSQGLKVNYGI</sequence>
<gene>
    <name evidence="2" type="ORF">B0H17DRAFT_1298801</name>
</gene>
<dbReference type="InterPro" id="IPR046341">
    <property type="entry name" value="SET_dom_sf"/>
</dbReference>
<accession>A0AAD7GUC2</accession>
<dbReference type="EMBL" id="JARKIE010000008">
    <property type="protein sequence ID" value="KAJ7705446.1"/>
    <property type="molecule type" value="Genomic_DNA"/>
</dbReference>
<dbReference type="Proteomes" id="UP001221757">
    <property type="component" value="Unassembled WGS sequence"/>
</dbReference>
<comment type="caution">
    <text evidence="2">The sequence shown here is derived from an EMBL/GenBank/DDBJ whole genome shotgun (WGS) entry which is preliminary data.</text>
</comment>
<organism evidence="2 3">
    <name type="scientific">Mycena rosella</name>
    <name type="common">Pink bonnet</name>
    <name type="synonym">Agaricus rosellus</name>
    <dbReference type="NCBI Taxonomy" id="1033263"/>
    <lineage>
        <taxon>Eukaryota</taxon>
        <taxon>Fungi</taxon>
        <taxon>Dikarya</taxon>
        <taxon>Basidiomycota</taxon>
        <taxon>Agaricomycotina</taxon>
        <taxon>Agaricomycetes</taxon>
        <taxon>Agaricomycetidae</taxon>
        <taxon>Agaricales</taxon>
        <taxon>Marasmiineae</taxon>
        <taxon>Mycenaceae</taxon>
        <taxon>Mycena</taxon>
    </lineage>
</organism>